<evidence type="ECO:0000313" key="3">
    <source>
        <dbReference type="Proteomes" id="UP000245839"/>
    </source>
</evidence>
<dbReference type="EMBL" id="QGDJ01000012">
    <property type="protein sequence ID" value="PWJ14467.1"/>
    <property type="molecule type" value="Genomic_DNA"/>
</dbReference>
<dbReference type="RefSeq" id="WP_109565790.1">
    <property type="nucleotide sequence ID" value="NZ_QGDJ01000012.1"/>
</dbReference>
<gene>
    <name evidence="1" type="ORF">BCF38_11290</name>
    <name evidence="2" type="ORF">SAMN05421539_11290</name>
</gene>
<dbReference type="EMBL" id="UETC01000012">
    <property type="protein sequence ID" value="SSA50216.1"/>
    <property type="molecule type" value="Genomic_DNA"/>
</dbReference>
<dbReference type="Proteomes" id="UP000251571">
    <property type="component" value="Unassembled WGS sequence"/>
</dbReference>
<name>A0A2Y9B1C0_9RHOB</name>
<evidence type="ECO:0000313" key="1">
    <source>
        <dbReference type="EMBL" id="PWJ14467.1"/>
    </source>
</evidence>
<sequence length="72" mass="7230">MGTVSVEADNASGRLEQIGSDNIFELTVTGDGSNVTYQLVGCGVNGTQANGGPAVFSNAGAISIRQTVLGQN</sequence>
<dbReference type="Proteomes" id="UP000245839">
    <property type="component" value="Unassembled WGS sequence"/>
</dbReference>
<evidence type="ECO:0000313" key="4">
    <source>
        <dbReference type="Proteomes" id="UP000251571"/>
    </source>
</evidence>
<keyword evidence="3" id="KW-1185">Reference proteome</keyword>
<organism evidence="2 4">
    <name type="scientific">Jannaschia seohaensis</name>
    <dbReference type="NCBI Taxonomy" id="475081"/>
    <lineage>
        <taxon>Bacteria</taxon>
        <taxon>Pseudomonadati</taxon>
        <taxon>Pseudomonadota</taxon>
        <taxon>Alphaproteobacteria</taxon>
        <taxon>Rhodobacterales</taxon>
        <taxon>Roseobacteraceae</taxon>
        <taxon>Jannaschia</taxon>
    </lineage>
</organism>
<protein>
    <submittedName>
        <fullName evidence="2">Uncharacterized protein</fullName>
    </submittedName>
</protein>
<reference evidence="1 3" key="3">
    <citation type="submission" date="2018-03" db="EMBL/GenBank/DDBJ databases">
        <title>Genomic Encyclopedia of Archaeal and Bacterial Type Strains, Phase II (KMG-II): from individual species to whole genera.</title>
        <authorList>
            <person name="Goeker M."/>
        </authorList>
    </citation>
    <scope>NUCLEOTIDE SEQUENCE [LARGE SCALE GENOMIC DNA]</scope>
    <source>
        <strain evidence="1 3">DSM 25227</strain>
    </source>
</reference>
<reference evidence="2" key="1">
    <citation type="submission" date="2016-10" db="EMBL/GenBank/DDBJ databases">
        <authorList>
            <person name="Cai Z."/>
        </authorList>
    </citation>
    <scope>NUCLEOTIDE SEQUENCE [LARGE SCALE GENOMIC DNA]</scope>
    <source>
        <strain evidence="2">DSM 25227</strain>
    </source>
</reference>
<reference evidence="4" key="2">
    <citation type="submission" date="2016-10" db="EMBL/GenBank/DDBJ databases">
        <authorList>
            <person name="Varghese N."/>
            <person name="Submissions S."/>
        </authorList>
    </citation>
    <scope>NUCLEOTIDE SEQUENCE [LARGE SCALE GENOMIC DNA]</scope>
    <source>
        <strain evidence="4">DSM 25227</strain>
    </source>
</reference>
<accession>A0A2Y9B1C0</accession>
<evidence type="ECO:0000313" key="2">
    <source>
        <dbReference type="EMBL" id="SSA50216.1"/>
    </source>
</evidence>
<dbReference type="AlphaFoldDB" id="A0A2Y9B1C0"/>
<proteinExistence type="predicted"/>